<dbReference type="SMART" id="SM00322">
    <property type="entry name" value="KH"/>
    <property type="match status" value="1"/>
</dbReference>
<dbReference type="Gene3D" id="3.30.1370.10">
    <property type="entry name" value="K Homology domain, type 1"/>
    <property type="match status" value="1"/>
</dbReference>
<dbReference type="SUPFAM" id="SSF54791">
    <property type="entry name" value="Eukaryotic type KH-domain (KH-domain type I)"/>
    <property type="match status" value="1"/>
</dbReference>
<dbReference type="SUPFAM" id="SSF55144">
    <property type="entry name" value="LigT-like"/>
    <property type="match status" value="1"/>
</dbReference>
<dbReference type="Pfam" id="PF00013">
    <property type="entry name" value="KH_1"/>
    <property type="match status" value="1"/>
</dbReference>
<dbReference type="InterPro" id="IPR019510">
    <property type="entry name" value="AKAP7-like_phosphoesterase"/>
</dbReference>
<dbReference type="PIRSF" id="PIRSF027019">
    <property type="entry name" value="Euk_LigT"/>
    <property type="match status" value="1"/>
</dbReference>
<dbReference type="InterPro" id="IPR004088">
    <property type="entry name" value="KH_dom_type_1"/>
</dbReference>
<dbReference type="Proteomes" id="UP001642520">
    <property type="component" value="Unassembled WGS sequence"/>
</dbReference>
<dbReference type="InterPro" id="IPR047538">
    <property type="entry name" value="KH-I_ASCC1"/>
</dbReference>
<protein>
    <recommendedName>
        <fullName evidence="1">K Homology domain-containing protein</fullName>
    </recommendedName>
</protein>
<name>A0ABP1NLU0_XYLVO</name>
<dbReference type="Gene3D" id="3.90.1140.10">
    <property type="entry name" value="Cyclic phosphodiesterase"/>
    <property type="match status" value="1"/>
</dbReference>
<dbReference type="EMBL" id="CAXAJV020001292">
    <property type="protein sequence ID" value="CAL7941907.1"/>
    <property type="molecule type" value="Genomic_DNA"/>
</dbReference>
<dbReference type="InterPro" id="IPR004087">
    <property type="entry name" value="KH_dom"/>
</dbReference>
<accession>A0ABP1NLU0</accession>
<feature type="domain" description="K Homology" evidence="1">
    <location>
        <begin position="63"/>
        <end position="131"/>
    </location>
</feature>
<gene>
    <name evidence="2" type="ORF">XYLVIOL_LOCUS5252</name>
</gene>
<evidence type="ECO:0000259" key="1">
    <source>
        <dbReference type="SMART" id="SM00322"/>
    </source>
</evidence>
<dbReference type="Pfam" id="PF10469">
    <property type="entry name" value="AKAP7_NLS"/>
    <property type="match status" value="1"/>
</dbReference>
<dbReference type="InterPro" id="IPR009210">
    <property type="entry name" value="ASCC1"/>
</dbReference>
<sequence length="356" mass="40878">MMNVLNPELMWVDGRCYRILENTGWSDANNISPYVEDNCSSDFKDSEDEYSDTDIEIEPYGSARFKHSFHVAKSFFPFIIGSKHAVRKRLETETKTTIQIPKLGQDGDIVIIGFHRKGILKARRRINLLIEASRKKLDFTHFLSIPLNEGHIIMKFNMFKNEVLTNSGKMSRGVDERIFQTPSKLHITIGVLTLLDDTERNQAIEALNYCKEYIVKPIIEKHGQIPIHIQGTEIMNDDSSETKILYAKILDNDGTLQKIANEIVDYYASIGLLHKKTENVKLHLTLMNTKFQLDEEERNTKNKITFDAMEIRKAHQNTVFGETTLKQIHISQRHTISSNGYYQATAKINLLEDGSV</sequence>
<proteinExistence type="predicted"/>
<dbReference type="InterPro" id="IPR036612">
    <property type="entry name" value="KH_dom_type_1_sf"/>
</dbReference>
<dbReference type="InterPro" id="IPR009097">
    <property type="entry name" value="Cyclic_Pdiesterase"/>
</dbReference>
<evidence type="ECO:0000313" key="2">
    <source>
        <dbReference type="EMBL" id="CAL7941907.1"/>
    </source>
</evidence>
<dbReference type="PANTHER" id="PTHR13360">
    <property type="entry name" value="ACTIVATING SIGNAL COINTEGRATOR 1 COMPLEX SUBUNIT 1"/>
    <property type="match status" value="1"/>
</dbReference>
<dbReference type="PANTHER" id="PTHR13360:SF1">
    <property type="entry name" value="ACTIVATING SIGNAL COINTEGRATOR 1 COMPLEX SUBUNIT 1"/>
    <property type="match status" value="1"/>
</dbReference>
<keyword evidence="3" id="KW-1185">Reference proteome</keyword>
<evidence type="ECO:0000313" key="3">
    <source>
        <dbReference type="Proteomes" id="UP001642520"/>
    </source>
</evidence>
<organism evidence="2 3">
    <name type="scientific">Xylocopa violacea</name>
    <name type="common">Violet carpenter bee</name>
    <name type="synonym">Apis violacea</name>
    <dbReference type="NCBI Taxonomy" id="135666"/>
    <lineage>
        <taxon>Eukaryota</taxon>
        <taxon>Metazoa</taxon>
        <taxon>Ecdysozoa</taxon>
        <taxon>Arthropoda</taxon>
        <taxon>Hexapoda</taxon>
        <taxon>Insecta</taxon>
        <taxon>Pterygota</taxon>
        <taxon>Neoptera</taxon>
        <taxon>Endopterygota</taxon>
        <taxon>Hymenoptera</taxon>
        <taxon>Apocrita</taxon>
        <taxon>Aculeata</taxon>
        <taxon>Apoidea</taxon>
        <taxon>Anthophila</taxon>
        <taxon>Apidae</taxon>
        <taxon>Xylocopa</taxon>
        <taxon>Xylocopa</taxon>
    </lineage>
</organism>
<reference evidence="2 3" key="1">
    <citation type="submission" date="2024-08" db="EMBL/GenBank/DDBJ databases">
        <authorList>
            <person name="Will J Nash"/>
            <person name="Angela Man"/>
            <person name="Seanna McTaggart"/>
            <person name="Kendall Baker"/>
            <person name="Tom Barker"/>
            <person name="Leah Catchpole"/>
            <person name="Alex Durrant"/>
            <person name="Karim Gharbi"/>
            <person name="Naomi Irish"/>
            <person name="Gemy Kaithakottil"/>
            <person name="Debby Ku"/>
            <person name="Aaliyah Providence"/>
            <person name="Felix Shaw"/>
            <person name="David Swarbreck"/>
            <person name="Chris Watkins"/>
            <person name="Ann M. McCartney"/>
            <person name="Giulio Formenti"/>
            <person name="Alice Mouton"/>
            <person name="Noel Vella"/>
            <person name="Bjorn M von Reumont"/>
            <person name="Adriana Vella"/>
            <person name="Wilfried Haerty"/>
        </authorList>
    </citation>
    <scope>NUCLEOTIDE SEQUENCE [LARGE SCALE GENOMIC DNA]</scope>
</reference>
<comment type="caution">
    <text evidence="2">The sequence shown here is derived from an EMBL/GenBank/DDBJ whole genome shotgun (WGS) entry which is preliminary data.</text>
</comment>
<dbReference type="CDD" id="cd22419">
    <property type="entry name" value="KH-I_ASCC1"/>
    <property type="match status" value="1"/>
</dbReference>